<accession>A0A2R4LXY0</accession>
<dbReference type="GO" id="GO:0016620">
    <property type="term" value="F:oxidoreductase activity, acting on the aldehyde or oxo group of donors, NAD or NADP as acceptor"/>
    <property type="evidence" value="ECO:0007669"/>
    <property type="project" value="InterPro"/>
</dbReference>
<evidence type="ECO:0000313" key="7">
    <source>
        <dbReference type="EMBL" id="AVW89743.1"/>
    </source>
</evidence>
<dbReference type="InterPro" id="IPR015590">
    <property type="entry name" value="Aldehyde_DH_dom"/>
</dbReference>
<keyword evidence="7" id="KW-0614">Plasmid</keyword>
<dbReference type="OrthoDB" id="9812625at2"/>
<dbReference type="InterPro" id="IPR029510">
    <property type="entry name" value="Ald_DH_CS_GLU"/>
</dbReference>
<keyword evidence="2 5" id="KW-0560">Oxidoreductase</keyword>
<dbReference type="EMBL" id="CP028472">
    <property type="protein sequence ID" value="AVW89743.1"/>
    <property type="molecule type" value="Genomic_DNA"/>
</dbReference>
<evidence type="ECO:0000256" key="5">
    <source>
        <dbReference type="RuleBase" id="RU003345"/>
    </source>
</evidence>
<name>A0A2R4LXY0_9RHOB</name>
<comment type="similarity">
    <text evidence="1 5">Belongs to the aldehyde dehydrogenase family.</text>
</comment>
<dbReference type="KEGG" id="cbak:DA792_00615"/>
<dbReference type="PROSITE" id="PS00687">
    <property type="entry name" value="ALDEHYDE_DEHYDR_GLU"/>
    <property type="match status" value="1"/>
</dbReference>
<dbReference type="RefSeq" id="WP_107717471.1">
    <property type="nucleotide sequence ID" value="NZ_CAXBOP010000004.1"/>
</dbReference>
<dbReference type="InterPro" id="IPR016162">
    <property type="entry name" value="Ald_DH_N"/>
</dbReference>
<dbReference type="InterPro" id="IPR016163">
    <property type="entry name" value="Ald_DH_C"/>
</dbReference>
<reference evidence="7 8" key="1">
    <citation type="submission" date="2018-03" db="EMBL/GenBank/DDBJ databases">
        <title>The Complete Genome of Celeribacter baekdonensis strain LH4, a Thiosulfate-Oxidizing Alphaproteobacterium Isolated from Gulf of Mexico Continental Slope Sediments.</title>
        <authorList>
            <person name="Flood B.E."/>
            <person name="Bailey J.V."/>
            <person name="Leprich D."/>
        </authorList>
    </citation>
    <scope>NUCLEOTIDE SEQUENCE [LARGE SCALE GENOMIC DNA]</scope>
    <source>
        <strain evidence="7 8">LH4</strain>
        <plasmid evidence="8">Plasmid pcblh4a</plasmid>
    </source>
</reference>
<evidence type="ECO:0000313" key="8">
    <source>
        <dbReference type="Proteomes" id="UP000241447"/>
    </source>
</evidence>
<dbReference type="AlphaFoldDB" id="A0A2R4LXY0"/>
<organism evidence="7 8">
    <name type="scientific">Celeribacter baekdonensis</name>
    <dbReference type="NCBI Taxonomy" id="875171"/>
    <lineage>
        <taxon>Bacteria</taxon>
        <taxon>Pseudomonadati</taxon>
        <taxon>Pseudomonadota</taxon>
        <taxon>Alphaproteobacteria</taxon>
        <taxon>Rhodobacterales</taxon>
        <taxon>Roseobacteraceae</taxon>
        <taxon>Celeribacter</taxon>
    </lineage>
</organism>
<gene>
    <name evidence="7" type="ORF">DA792_00615</name>
</gene>
<dbReference type="Gene3D" id="3.40.309.10">
    <property type="entry name" value="Aldehyde Dehydrogenase, Chain A, domain 2"/>
    <property type="match status" value="1"/>
</dbReference>
<geneLocation type="plasmid" evidence="8">
    <name>pcblh4a</name>
</geneLocation>
<evidence type="ECO:0000256" key="4">
    <source>
        <dbReference type="PROSITE-ProRule" id="PRU10007"/>
    </source>
</evidence>
<dbReference type="Proteomes" id="UP000241447">
    <property type="component" value="Plasmid pCBLh4a"/>
</dbReference>
<dbReference type="InterPro" id="IPR016161">
    <property type="entry name" value="Ald_DH/histidinol_DH"/>
</dbReference>
<dbReference type="Gene3D" id="3.40.605.10">
    <property type="entry name" value="Aldehyde Dehydrogenase, Chain A, domain 1"/>
    <property type="match status" value="1"/>
</dbReference>
<evidence type="ECO:0000256" key="3">
    <source>
        <dbReference type="ARBA" id="ARBA00023027"/>
    </source>
</evidence>
<dbReference type="PANTHER" id="PTHR42986:SF1">
    <property type="entry name" value="BENZALDEHYDE DEHYDROGENASE YFMT"/>
    <property type="match status" value="1"/>
</dbReference>
<feature type="active site" evidence="4">
    <location>
        <position position="250"/>
    </location>
</feature>
<dbReference type="Pfam" id="PF00171">
    <property type="entry name" value="Aldedh"/>
    <property type="match status" value="1"/>
</dbReference>
<evidence type="ECO:0000256" key="2">
    <source>
        <dbReference type="ARBA" id="ARBA00023002"/>
    </source>
</evidence>
<keyword evidence="3" id="KW-0520">NAD</keyword>
<protein>
    <submittedName>
        <fullName evidence="7">Salicylaldehyde dehydrogenase</fullName>
    </submittedName>
</protein>
<proteinExistence type="inferred from homology"/>
<dbReference type="SUPFAM" id="SSF53720">
    <property type="entry name" value="ALDH-like"/>
    <property type="match status" value="1"/>
</dbReference>
<evidence type="ECO:0000259" key="6">
    <source>
        <dbReference type="Pfam" id="PF00171"/>
    </source>
</evidence>
<dbReference type="CDD" id="cd07105">
    <property type="entry name" value="ALDH_SaliADH"/>
    <property type="match status" value="1"/>
</dbReference>
<dbReference type="PANTHER" id="PTHR42986">
    <property type="entry name" value="BENZALDEHYDE DEHYDROGENASE YFMT"/>
    <property type="match status" value="1"/>
</dbReference>
<dbReference type="FunFam" id="3.40.309.10:FF:000010">
    <property type="entry name" value="Gamma-aminobutyraldehyde dehydrogenase"/>
    <property type="match status" value="1"/>
</dbReference>
<feature type="domain" description="Aldehyde dehydrogenase" evidence="6">
    <location>
        <begin position="12"/>
        <end position="470"/>
    </location>
</feature>
<sequence length="481" mass="49813">MTLNFLIGGDFVAAEAGATFDRHDPVTGEIATTAAAASISDALKAVASAQAAFAEWSATGPEARRKLLMKAADIMEARNADFVASMVKETGATTIWAGFNAHLAAGMLREAGAMTTQIGGEVIPANKPGTLAMAVAKPKGVCLGIAPWNAPVILGTRAVAMALACGNTVVLKSSELCPRTHRLIGECLNEAGLPKGAINVISNAPADAAAVVKALIEAPEVRHVNFTGSTGVGRIIGRLAGENLKPALLELGGKAPLVILEDADLEGAVNAAIFGSFMNQGQICMSTERIIVVDAMADAFVEALAKRAAALPHGDPRGKVVLGSLVTEASAEKMDALIADATAKGATLVAGGTRTGAIHSATLLDGVTPDMRIYAEESFGPVKSIIRVRDTDEAVRVANDTEYGLSAAVFSQDITRAFEVANRIESGICHINGPTVSDEPQMPFGGVKASGYGRFGGKAGIAEFTDLRWITVENPKQHYPF</sequence>
<evidence type="ECO:0000256" key="1">
    <source>
        <dbReference type="ARBA" id="ARBA00009986"/>
    </source>
</evidence>